<evidence type="ECO:0000313" key="1">
    <source>
        <dbReference type="EMBL" id="EED13532.1"/>
    </source>
</evidence>
<gene>
    <name evidence="1" type="ORF">TSTA_097880</name>
</gene>
<name>B8MM20_TALSN</name>
<evidence type="ECO:0008006" key="3">
    <source>
        <dbReference type="Google" id="ProtNLM"/>
    </source>
</evidence>
<dbReference type="VEuPathDB" id="FungiDB:TSTA_097880"/>
<dbReference type="OMA" id="WEIDEIC"/>
<dbReference type="InParanoid" id="B8MM20"/>
<organism evidence="1 2">
    <name type="scientific">Talaromyces stipitatus (strain ATCC 10500 / CBS 375.48 / QM 6759 / NRRL 1006)</name>
    <name type="common">Penicillium stipitatum</name>
    <dbReference type="NCBI Taxonomy" id="441959"/>
    <lineage>
        <taxon>Eukaryota</taxon>
        <taxon>Fungi</taxon>
        <taxon>Dikarya</taxon>
        <taxon>Ascomycota</taxon>
        <taxon>Pezizomycotina</taxon>
        <taxon>Eurotiomycetes</taxon>
        <taxon>Eurotiomycetidae</taxon>
        <taxon>Eurotiales</taxon>
        <taxon>Trichocomaceae</taxon>
        <taxon>Talaromyces</taxon>
        <taxon>Talaromyces sect. Talaromyces</taxon>
    </lineage>
</organism>
<dbReference type="Proteomes" id="UP000001745">
    <property type="component" value="Unassembled WGS sequence"/>
</dbReference>
<dbReference type="RefSeq" id="XP_002485770.1">
    <property type="nucleotide sequence ID" value="XM_002485725.1"/>
</dbReference>
<proteinExistence type="predicted"/>
<dbReference type="STRING" id="441959.B8MM20"/>
<dbReference type="GeneID" id="8108427"/>
<evidence type="ECO:0000313" key="2">
    <source>
        <dbReference type="Proteomes" id="UP000001745"/>
    </source>
</evidence>
<sequence>MEARMMGITCHQVPVEAHSSIGKVERYHAPLHRAFNIISTELSTSVDKDIVLQMAVKAVNNTMGPDGIVLTVYDVTVDLGNGAVAFRAIREGKIVTEGALFELSSVAEIDGLIANGTFKIVHQDNVNLRDLCIFNSRLVNEIKGKNEIPYEKSRLVIQGYNDAGKAGILTQALTIQRASQRLLISLIPTLLSMDMVVEIRDITQAYTQAKTKFIPEAGVHWFGTYHEHYKVKIDMETSMYNPCLLVTKPGAKSFGLMSMQTDDTLIIITEKFARGEEQALQEAGFKAKPKTQLSITLASTIKMITDRLNLPIIPVVVCTDSYSLYECLVKLGTTKEKRLMINLMALRQSYEKWEIDEICWIHGDDNPVDAFTKANPNKALWDFIDKNKLTICVEGFVERTK</sequence>
<dbReference type="eggNOG" id="KOG0017">
    <property type="taxonomic scope" value="Eukaryota"/>
</dbReference>
<dbReference type="HOGENOM" id="CLU_687310_0_0_1"/>
<reference evidence="2" key="1">
    <citation type="journal article" date="2015" name="Genome Announc.">
        <title>Genome sequence of the AIDS-associated pathogen Penicillium marneffei (ATCC18224) and its near taxonomic relative Talaromyces stipitatus (ATCC10500).</title>
        <authorList>
            <person name="Nierman W.C."/>
            <person name="Fedorova-Abrams N.D."/>
            <person name="Andrianopoulos A."/>
        </authorList>
    </citation>
    <scope>NUCLEOTIDE SEQUENCE [LARGE SCALE GENOMIC DNA]</scope>
    <source>
        <strain evidence="2">ATCC 10500 / CBS 375.48 / QM 6759 / NRRL 1006</strain>
    </source>
</reference>
<dbReference type="AlphaFoldDB" id="B8MM20"/>
<accession>B8MM20</accession>
<dbReference type="PhylomeDB" id="B8MM20"/>
<protein>
    <recommendedName>
        <fullName evidence="3">Reverse transcriptase Ty1/copia-type domain-containing protein</fullName>
    </recommendedName>
</protein>
<dbReference type="EMBL" id="EQ962658">
    <property type="protein sequence ID" value="EED13532.1"/>
    <property type="molecule type" value="Genomic_DNA"/>
</dbReference>
<keyword evidence="2" id="KW-1185">Reference proteome</keyword>